<evidence type="ECO:0000313" key="1">
    <source>
        <dbReference type="EMBL" id="MCI73691.1"/>
    </source>
</evidence>
<dbReference type="AlphaFoldDB" id="A0A392UJG9"/>
<feature type="non-terminal residue" evidence="1">
    <location>
        <position position="53"/>
    </location>
</feature>
<accession>A0A392UJG9</accession>
<organism evidence="1 2">
    <name type="scientific">Trifolium medium</name>
    <dbReference type="NCBI Taxonomy" id="97028"/>
    <lineage>
        <taxon>Eukaryota</taxon>
        <taxon>Viridiplantae</taxon>
        <taxon>Streptophyta</taxon>
        <taxon>Embryophyta</taxon>
        <taxon>Tracheophyta</taxon>
        <taxon>Spermatophyta</taxon>
        <taxon>Magnoliopsida</taxon>
        <taxon>eudicotyledons</taxon>
        <taxon>Gunneridae</taxon>
        <taxon>Pentapetalae</taxon>
        <taxon>rosids</taxon>
        <taxon>fabids</taxon>
        <taxon>Fabales</taxon>
        <taxon>Fabaceae</taxon>
        <taxon>Papilionoideae</taxon>
        <taxon>50 kb inversion clade</taxon>
        <taxon>NPAAA clade</taxon>
        <taxon>Hologalegina</taxon>
        <taxon>IRL clade</taxon>
        <taxon>Trifolieae</taxon>
        <taxon>Trifolium</taxon>
    </lineage>
</organism>
<proteinExistence type="predicted"/>
<sequence length="53" mass="6053">MVRGVNINWSSRGLNEFLGTPEVMPCPLVKNRLELKKTSELGRREVKDVVCRP</sequence>
<keyword evidence="2" id="KW-1185">Reference proteome</keyword>
<evidence type="ECO:0000313" key="2">
    <source>
        <dbReference type="Proteomes" id="UP000265520"/>
    </source>
</evidence>
<dbReference type="EMBL" id="LXQA010844196">
    <property type="protein sequence ID" value="MCI73691.1"/>
    <property type="molecule type" value="Genomic_DNA"/>
</dbReference>
<protein>
    <submittedName>
        <fullName evidence="1">Uncharacterized protein</fullName>
    </submittedName>
</protein>
<reference evidence="1 2" key="1">
    <citation type="journal article" date="2018" name="Front. Plant Sci.">
        <title>Red Clover (Trifolium pratense) and Zigzag Clover (T. medium) - A Picture of Genomic Similarities and Differences.</title>
        <authorList>
            <person name="Dluhosova J."/>
            <person name="Istvanek J."/>
            <person name="Nedelnik J."/>
            <person name="Repkova J."/>
        </authorList>
    </citation>
    <scope>NUCLEOTIDE SEQUENCE [LARGE SCALE GENOMIC DNA]</scope>
    <source>
        <strain evidence="2">cv. 10/8</strain>
        <tissue evidence="1">Leaf</tissue>
    </source>
</reference>
<dbReference type="Proteomes" id="UP000265520">
    <property type="component" value="Unassembled WGS sequence"/>
</dbReference>
<comment type="caution">
    <text evidence="1">The sequence shown here is derived from an EMBL/GenBank/DDBJ whole genome shotgun (WGS) entry which is preliminary data.</text>
</comment>
<name>A0A392UJG9_9FABA</name>